<proteinExistence type="inferred from homology"/>
<dbReference type="GO" id="GO:0005506">
    <property type="term" value="F:iron ion binding"/>
    <property type="evidence" value="ECO:0007669"/>
    <property type="project" value="TreeGrafter"/>
</dbReference>
<feature type="transmembrane region" description="Helical" evidence="13">
    <location>
        <begin position="14"/>
        <end position="32"/>
    </location>
</feature>
<dbReference type="InterPro" id="IPR015876">
    <property type="entry name" value="Acyl-CoA_DS"/>
</dbReference>
<evidence type="ECO:0000256" key="9">
    <source>
        <dbReference type="ARBA" id="ARBA00023098"/>
    </source>
</evidence>
<name>A0AA38IC67_9CUCU</name>
<dbReference type="PRINTS" id="PR00075">
    <property type="entry name" value="FACDDSATRASE"/>
</dbReference>
<evidence type="ECO:0000313" key="16">
    <source>
        <dbReference type="Proteomes" id="UP001168821"/>
    </source>
</evidence>
<dbReference type="PANTHER" id="PTHR11351">
    <property type="entry name" value="ACYL-COA DESATURASE"/>
    <property type="match status" value="1"/>
</dbReference>
<evidence type="ECO:0000256" key="6">
    <source>
        <dbReference type="ARBA" id="ARBA00022989"/>
    </source>
</evidence>
<feature type="transmembrane region" description="Helical" evidence="13">
    <location>
        <begin position="157"/>
        <end position="177"/>
    </location>
</feature>
<dbReference type="Pfam" id="PF00487">
    <property type="entry name" value="FA_desaturase"/>
    <property type="match status" value="1"/>
</dbReference>
<comment type="caution">
    <text evidence="15">The sequence shown here is derived from an EMBL/GenBank/DDBJ whole genome shotgun (WGS) entry which is preliminary data.</text>
</comment>
<evidence type="ECO:0000256" key="3">
    <source>
        <dbReference type="ARBA" id="ARBA00022516"/>
    </source>
</evidence>
<keyword evidence="10 13" id="KW-0472">Membrane</keyword>
<dbReference type="PANTHER" id="PTHR11351:SF98">
    <property type="entry name" value="RE43130P"/>
    <property type="match status" value="1"/>
</dbReference>
<dbReference type="GO" id="GO:0006636">
    <property type="term" value="P:unsaturated fatty acid biosynthetic process"/>
    <property type="evidence" value="ECO:0007669"/>
    <property type="project" value="TreeGrafter"/>
</dbReference>
<reference evidence="15" key="1">
    <citation type="journal article" date="2023" name="G3 (Bethesda)">
        <title>Whole genome assemblies of Zophobas morio and Tenebrio molitor.</title>
        <authorList>
            <person name="Kaur S."/>
            <person name="Stinson S.A."/>
            <person name="diCenzo G.C."/>
        </authorList>
    </citation>
    <scope>NUCLEOTIDE SEQUENCE</scope>
    <source>
        <strain evidence="15">QUZm001</strain>
    </source>
</reference>
<dbReference type="GO" id="GO:0005789">
    <property type="term" value="C:endoplasmic reticulum membrane"/>
    <property type="evidence" value="ECO:0007669"/>
    <property type="project" value="TreeGrafter"/>
</dbReference>
<evidence type="ECO:0000256" key="4">
    <source>
        <dbReference type="ARBA" id="ARBA00022692"/>
    </source>
</evidence>
<evidence type="ECO:0000259" key="14">
    <source>
        <dbReference type="Pfam" id="PF00487"/>
    </source>
</evidence>
<keyword evidence="9" id="KW-0443">Lipid metabolism</keyword>
<comment type="cofactor">
    <cofactor evidence="12">
        <name>Fe(2+)</name>
        <dbReference type="ChEBI" id="CHEBI:29033"/>
    </cofactor>
</comment>
<evidence type="ECO:0000256" key="10">
    <source>
        <dbReference type="ARBA" id="ARBA00023136"/>
    </source>
</evidence>
<dbReference type="AlphaFoldDB" id="A0AA38IC67"/>
<feature type="domain" description="Fatty acid desaturase" evidence="14">
    <location>
        <begin position="56"/>
        <end position="245"/>
    </location>
</feature>
<sequence>MSTNYQLEIVWKNVFLMVVYHLLALHGFYYMVSFRAFVATTIWATIVGETSNLGVIPGAHRLWTHRTYKAKLPLRIFLMLCNCIANQNSIYVWARDHRVHHKFTDTHADPHNINRGFFFAHMGWLLCRKHPDVIKKGKTVDMSDLENEDVVVFQRKYFRYLTFILSIFIPTVVPWYFWGEHLYVSFCLATMFRYVVSLHATWLVNSVAHLWGTKPYDGRIKPVENIIVSYITHGEGWHNYHHTFPWDYKAAELDTYRGNTHTAFIDLMAKLGLAYDLKVAPKSMIQKCKSKNESRSQDFLKDIKEKEKQLIFVENGATRQEILR</sequence>
<dbReference type="Proteomes" id="UP001168821">
    <property type="component" value="Unassembled WGS sequence"/>
</dbReference>
<dbReference type="InterPro" id="IPR005804">
    <property type="entry name" value="FA_desaturase_dom"/>
</dbReference>
<comment type="subcellular location">
    <subcellularLocation>
        <location evidence="1">Membrane</location>
        <topology evidence="1">Multi-pass membrane protein</topology>
    </subcellularLocation>
</comment>
<evidence type="ECO:0000256" key="13">
    <source>
        <dbReference type="SAM" id="Phobius"/>
    </source>
</evidence>
<evidence type="ECO:0000256" key="5">
    <source>
        <dbReference type="ARBA" id="ARBA00022832"/>
    </source>
</evidence>
<keyword evidence="11 12" id="KW-0275">Fatty acid biosynthesis</keyword>
<keyword evidence="8" id="KW-0408">Iron</keyword>
<organism evidence="15 16">
    <name type="scientific">Zophobas morio</name>
    <dbReference type="NCBI Taxonomy" id="2755281"/>
    <lineage>
        <taxon>Eukaryota</taxon>
        <taxon>Metazoa</taxon>
        <taxon>Ecdysozoa</taxon>
        <taxon>Arthropoda</taxon>
        <taxon>Hexapoda</taxon>
        <taxon>Insecta</taxon>
        <taxon>Pterygota</taxon>
        <taxon>Neoptera</taxon>
        <taxon>Endopterygota</taxon>
        <taxon>Coleoptera</taxon>
        <taxon>Polyphaga</taxon>
        <taxon>Cucujiformia</taxon>
        <taxon>Tenebrionidae</taxon>
        <taxon>Zophobas</taxon>
    </lineage>
</organism>
<keyword evidence="7 12" id="KW-0560">Oxidoreductase</keyword>
<evidence type="ECO:0000256" key="1">
    <source>
        <dbReference type="ARBA" id="ARBA00004141"/>
    </source>
</evidence>
<keyword evidence="4 12" id="KW-0812">Transmembrane</keyword>
<accession>A0AA38IC67</accession>
<evidence type="ECO:0000256" key="7">
    <source>
        <dbReference type="ARBA" id="ARBA00023002"/>
    </source>
</evidence>
<dbReference type="EMBL" id="JALNTZ010000005">
    <property type="protein sequence ID" value="KAJ3652384.1"/>
    <property type="molecule type" value="Genomic_DNA"/>
</dbReference>
<dbReference type="GO" id="GO:0004768">
    <property type="term" value="F:stearoyl-CoA 9-desaturase activity"/>
    <property type="evidence" value="ECO:0007669"/>
    <property type="project" value="TreeGrafter"/>
</dbReference>
<keyword evidence="5" id="KW-0276">Fatty acid metabolism</keyword>
<evidence type="ECO:0000256" key="2">
    <source>
        <dbReference type="ARBA" id="ARBA00009295"/>
    </source>
</evidence>
<gene>
    <name evidence="15" type="ORF">Zmor_018356</name>
</gene>
<keyword evidence="6 13" id="KW-1133">Transmembrane helix</keyword>
<feature type="transmembrane region" description="Helical" evidence="13">
    <location>
        <begin position="183"/>
        <end position="204"/>
    </location>
</feature>
<evidence type="ECO:0000256" key="12">
    <source>
        <dbReference type="RuleBase" id="RU000581"/>
    </source>
</evidence>
<keyword evidence="3 12" id="KW-0444">Lipid biosynthesis</keyword>
<protein>
    <recommendedName>
        <fullName evidence="14">Fatty acid desaturase domain-containing protein</fullName>
    </recommendedName>
</protein>
<dbReference type="CDD" id="cd03505">
    <property type="entry name" value="Delta9-FADS-like"/>
    <property type="match status" value="1"/>
</dbReference>
<evidence type="ECO:0000313" key="15">
    <source>
        <dbReference type="EMBL" id="KAJ3652384.1"/>
    </source>
</evidence>
<comment type="domain">
    <text evidence="12">The histidine box domains are involved in binding the catalytic metal ions.</text>
</comment>
<keyword evidence="16" id="KW-1185">Reference proteome</keyword>
<evidence type="ECO:0000256" key="11">
    <source>
        <dbReference type="ARBA" id="ARBA00023160"/>
    </source>
</evidence>
<comment type="similarity">
    <text evidence="2 12">Belongs to the fatty acid desaturase type 1 family.</text>
</comment>
<evidence type="ECO:0000256" key="8">
    <source>
        <dbReference type="ARBA" id="ARBA00023004"/>
    </source>
</evidence>